<comment type="subcellular location">
    <subcellularLocation>
        <location evidence="1">Cell envelope</location>
    </subcellularLocation>
</comment>
<evidence type="ECO:0000313" key="5">
    <source>
        <dbReference type="EMBL" id="TXL68786.1"/>
    </source>
</evidence>
<dbReference type="Gene3D" id="3.40.30.10">
    <property type="entry name" value="Glutaredoxin"/>
    <property type="match status" value="1"/>
</dbReference>
<accession>A0A5C8P531</accession>
<evidence type="ECO:0000256" key="3">
    <source>
        <dbReference type="ARBA" id="ARBA00023284"/>
    </source>
</evidence>
<dbReference type="EMBL" id="VDUY01000001">
    <property type="protein sequence ID" value="TXL68786.1"/>
    <property type="molecule type" value="Genomic_DNA"/>
</dbReference>
<dbReference type="InterPro" id="IPR017937">
    <property type="entry name" value="Thioredoxin_CS"/>
</dbReference>
<proteinExistence type="predicted"/>
<name>A0A5C8P531_9BURK</name>
<reference evidence="5 6" key="1">
    <citation type="submission" date="2019-06" db="EMBL/GenBank/DDBJ databases">
        <title>Quisquiliibacterium sp. nov., isolated from a maize field.</title>
        <authorList>
            <person name="Lin S.-Y."/>
            <person name="Tsai C.-F."/>
            <person name="Young C.-C."/>
        </authorList>
    </citation>
    <scope>NUCLEOTIDE SEQUENCE [LARGE SCALE GENOMIC DNA]</scope>
    <source>
        <strain evidence="5 6">CC-CFT501</strain>
    </source>
</reference>
<sequence length="177" mass="19541">MNARRRWLAFGTVAAVAGGLGAWTAWRRYAPDEGEIDAAHLLFALNLPDAQGFATGLDQLRGKPLVVNFWATWCPPCVEEMPELSELQQQYRDRGLQVVGLGVDSPDNIRKFSEQRPVAYPLLVAGAGGSELSRRFGNRAGGLPYTVVIDRSGRVTRRIIGRFKYQDLRDAIEAVVA</sequence>
<dbReference type="InterPro" id="IPR013766">
    <property type="entry name" value="Thioredoxin_domain"/>
</dbReference>
<dbReference type="PANTHER" id="PTHR42852:SF13">
    <property type="entry name" value="PROTEIN DIPZ"/>
    <property type="match status" value="1"/>
</dbReference>
<evidence type="ECO:0000259" key="4">
    <source>
        <dbReference type="PROSITE" id="PS51352"/>
    </source>
</evidence>
<dbReference type="OrthoDB" id="9811352at2"/>
<evidence type="ECO:0000256" key="2">
    <source>
        <dbReference type="ARBA" id="ARBA00022748"/>
    </source>
</evidence>
<dbReference type="GO" id="GO:0030313">
    <property type="term" value="C:cell envelope"/>
    <property type="evidence" value="ECO:0007669"/>
    <property type="project" value="UniProtKB-SubCell"/>
</dbReference>
<dbReference type="SUPFAM" id="SSF52833">
    <property type="entry name" value="Thioredoxin-like"/>
    <property type="match status" value="1"/>
</dbReference>
<dbReference type="PROSITE" id="PS51352">
    <property type="entry name" value="THIOREDOXIN_2"/>
    <property type="match status" value="1"/>
</dbReference>
<evidence type="ECO:0000256" key="1">
    <source>
        <dbReference type="ARBA" id="ARBA00004196"/>
    </source>
</evidence>
<dbReference type="GO" id="GO:0017004">
    <property type="term" value="P:cytochrome complex assembly"/>
    <property type="evidence" value="ECO:0007669"/>
    <property type="project" value="UniProtKB-KW"/>
</dbReference>
<dbReference type="GO" id="GO:0015036">
    <property type="term" value="F:disulfide oxidoreductase activity"/>
    <property type="evidence" value="ECO:0007669"/>
    <property type="project" value="UniProtKB-ARBA"/>
</dbReference>
<dbReference type="InterPro" id="IPR006311">
    <property type="entry name" value="TAT_signal"/>
</dbReference>
<evidence type="ECO:0000313" key="6">
    <source>
        <dbReference type="Proteomes" id="UP000321548"/>
    </source>
</evidence>
<dbReference type="InterPro" id="IPR036249">
    <property type="entry name" value="Thioredoxin-like_sf"/>
</dbReference>
<dbReference type="AlphaFoldDB" id="A0A5C8P531"/>
<keyword evidence="3" id="KW-0676">Redox-active center</keyword>
<dbReference type="InterPro" id="IPR050553">
    <property type="entry name" value="Thioredoxin_ResA/DsbE_sf"/>
</dbReference>
<dbReference type="InterPro" id="IPR013740">
    <property type="entry name" value="Redoxin"/>
</dbReference>
<dbReference type="PROSITE" id="PS51318">
    <property type="entry name" value="TAT"/>
    <property type="match status" value="1"/>
</dbReference>
<keyword evidence="6" id="KW-1185">Reference proteome</keyword>
<organism evidence="5 6">
    <name type="scientific">Zeimonas arvi</name>
    <dbReference type="NCBI Taxonomy" id="2498847"/>
    <lineage>
        <taxon>Bacteria</taxon>
        <taxon>Pseudomonadati</taxon>
        <taxon>Pseudomonadota</taxon>
        <taxon>Betaproteobacteria</taxon>
        <taxon>Burkholderiales</taxon>
        <taxon>Burkholderiaceae</taxon>
        <taxon>Zeimonas</taxon>
    </lineage>
</organism>
<dbReference type="CDD" id="cd02966">
    <property type="entry name" value="TlpA_like_family"/>
    <property type="match status" value="1"/>
</dbReference>
<dbReference type="RefSeq" id="WP_147702922.1">
    <property type="nucleotide sequence ID" value="NZ_VDUY01000001.1"/>
</dbReference>
<comment type="caution">
    <text evidence="5">The sequence shown here is derived from an EMBL/GenBank/DDBJ whole genome shotgun (WGS) entry which is preliminary data.</text>
</comment>
<keyword evidence="2" id="KW-0201">Cytochrome c-type biogenesis</keyword>
<protein>
    <submittedName>
        <fullName evidence="5">TlpA family protein disulfide reductase</fullName>
    </submittedName>
</protein>
<dbReference type="Proteomes" id="UP000321548">
    <property type="component" value="Unassembled WGS sequence"/>
</dbReference>
<feature type="domain" description="Thioredoxin" evidence="4">
    <location>
        <begin position="36"/>
        <end position="177"/>
    </location>
</feature>
<dbReference type="PANTHER" id="PTHR42852">
    <property type="entry name" value="THIOL:DISULFIDE INTERCHANGE PROTEIN DSBE"/>
    <property type="match status" value="1"/>
</dbReference>
<dbReference type="PROSITE" id="PS00194">
    <property type="entry name" value="THIOREDOXIN_1"/>
    <property type="match status" value="1"/>
</dbReference>
<gene>
    <name evidence="5" type="ORF">FHP08_03655</name>
</gene>
<dbReference type="Pfam" id="PF08534">
    <property type="entry name" value="Redoxin"/>
    <property type="match status" value="1"/>
</dbReference>